<keyword evidence="2" id="KW-1185">Reference proteome</keyword>
<accession>A0A9D3U7E7</accession>
<reference evidence="1 2" key="1">
    <citation type="journal article" date="2021" name="Plant Biotechnol. J.">
        <title>Multi-omics assisted identification of the key and species-specific regulatory components of drought-tolerant mechanisms in Gossypium stocksii.</title>
        <authorList>
            <person name="Yu D."/>
            <person name="Ke L."/>
            <person name="Zhang D."/>
            <person name="Wu Y."/>
            <person name="Sun Y."/>
            <person name="Mei J."/>
            <person name="Sun J."/>
            <person name="Sun Y."/>
        </authorList>
    </citation>
    <scope>NUCLEOTIDE SEQUENCE [LARGE SCALE GENOMIC DNA]</scope>
    <source>
        <strain evidence="2">cv. E1</strain>
        <tissue evidence="1">Leaf</tissue>
    </source>
</reference>
<name>A0A9D3U7E7_9ROSI</name>
<evidence type="ECO:0000313" key="1">
    <source>
        <dbReference type="EMBL" id="KAH1031246.1"/>
    </source>
</evidence>
<dbReference type="EMBL" id="JAIQCV010000013">
    <property type="protein sequence ID" value="KAH1031246.1"/>
    <property type="molecule type" value="Genomic_DNA"/>
</dbReference>
<dbReference type="Proteomes" id="UP000828251">
    <property type="component" value="Unassembled WGS sequence"/>
</dbReference>
<evidence type="ECO:0000313" key="2">
    <source>
        <dbReference type="Proteomes" id="UP000828251"/>
    </source>
</evidence>
<gene>
    <name evidence="1" type="ORF">J1N35_043420</name>
</gene>
<dbReference type="AlphaFoldDB" id="A0A9D3U7E7"/>
<sequence length="145" mass="16874">MEISKSFGIKDHDDELKITQGVPDPIDVESDITVDVVNDVNREVTANMEFKLILNESTEEQIHFLGIVENALAEEIDEFDSFSFDKGNKARVTKTSHDMERRKLEEIIPQKTIWGWLIFVKQMSNQSVENQLELLLWWNMDCPNF</sequence>
<proteinExistence type="predicted"/>
<protein>
    <submittedName>
        <fullName evidence="1">Uncharacterized protein</fullName>
    </submittedName>
</protein>
<comment type="caution">
    <text evidence="1">The sequence shown here is derived from an EMBL/GenBank/DDBJ whole genome shotgun (WGS) entry which is preliminary data.</text>
</comment>
<organism evidence="1 2">
    <name type="scientific">Gossypium stocksii</name>
    <dbReference type="NCBI Taxonomy" id="47602"/>
    <lineage>
        <taxon>Eukaryota</taxon>
        <taxon>Viridiplantae</taxon>
        <taxon>Streptophyta</taxon>
        <taxon>Embryophyta</taxon>
        <taxon>Tracheophyta</taxon>
        <taxon>Spermatophyta</taxon>
        <taxon>Magnoliopsida</taxon>
        <taxon>eudicotyledons</taxon>
        <taxon>Gunneridae</taxon>
        <taxon>Pentapetalae</taxon>
        <taxon>rosids</taxon>
        <taxon>malvids</taxon>
        <taxon>Malvales</taxon>
        <taxon>Malvaceae</taxon>
        <taxon>Malvoideae</taxon>
        <taxon>Gossypium</taxon>
    </lineage>
</organism>